<keyword evidence="2" id="KW-1185">Reference proteome</keyword>
<accession>A0A448WRQ4</accession>
<name>A0A448WRQ4_9PLAT</name>
<reference evidence="1" key="1">
    <citation type="submission" date="2018-11" db="EMBL/GenBank/DDBJ databases">
        <authorList>
            <consortium name="Pathogen Informatics"/>
        </authorList>
    </citation>
    <scope>NUCLEOTIDE SEQUENCE</scope>
</reference>
<gene>
    <name evidence="1" type="ORF">PXEA_LOCUS12003</name>
</gene>
<sequence length="171" mass="19786">MTTKDFAPRLKELRCRMLEHVTERHKTSLHRFIVDDHQTVRQGLPDSRRQSHLLRSDITLRVKGMQGKWCERKEKMHFERNLSFLVIPHCKPAEQKRVTKLQCVHDENELRLVKVGLEGGQIQPKESPVDGLQKTCLKSSDPFSCRLRIMAEPGNGPDACGSVKQTAWYDD</sequence>
<evidence type="ECO:0000313" key="2">
    <source>
        <dbReference type="Proteomes" id="UP000784294"/>
    </source>
</evidence>
<protein>
    <submittedName>
        <fullName evidence="1">Uncharacterized protein</fullName>
    </submittedName>
</protein>
<dbReference type="AlphaFoldDB" id="A0A448WRQ4"/>
<evidence type="ECO:0000313" key="1">
    <source>
        <dbReference type="EMBL" id="VEL18563.1"/>
    </source>
</evidence>
<proteinExistence type="predicted"/>
<comment type="caution">
    <text evidence="1">The sequence shown here is derived from an EMBL/GenBank/DDBJ whole genome shotgun (WGS) entry which is preliminary data.</text>
</comment>
<organism evidence="1 2">
    <name type="scientific">Protopolystoma xenopodis</name>
    <dbReference type="NCBI Taxonomy" id="117903"/>
    <lineage>
        <taxon>Eukaryota</taxon>
        <taxon>Metazoa</taxon>
        <taxon>Spiralia</taxon>
        <taxon>Lophotrochozoa</taxon>
        <taxon>Platyhelminthes</taxon>
        <taxon>Monogenea</taxon>
        <taxon>Polyopisthocotylea</taxon>
        <taxon>Polystomatidea</taxon>
        <taxon>Polystomatidae</taxon>
        <taxon>Protopolystoma</taxon>
    </lineage>
</organism>
<dbReference type="Proteomes" id="UP000784294">
    <property type="component" value="Unassembled WGS sequence"/>
</dbReference>
<dbReference type="EMBL" id="CAAALY010037568">
    <property type="protein sequence ID" value="VEL18563.1"/>
    <property type="molecule type" value="Genomic_DNA"/>
</dbReference>